<feature type="compositionally biased region" description="Low complexity" evidence="1">
    <location>
        <begin position="1"/>
        <end position="13"/>
    </location>
</feature>
<accession>A0A433BAQ6</accession>
<keyword evidence="3" id="KW-1185">Reference proteome</keyword>
<protein>
    <submittedName>
        <fullName evidence="2">Uncharacterized protein</fullName>
    </submittedName>
</protein>
<proteinExistence type="predicted"/>
<name>A0A433BAQ6_9FUNG</name>
<evidence type="ECO:0000313" key="3">
    <source>
        <dbReference type="Proteomes" id="UP000268093"/>
    </source>
</evidence>
<comment type="caution">
    <text evidence="2">The sequence shown here is derived from an EMBL/GenBank/DDBJ whole genome shotgun (WGS) entry which is preliminary data.</text>
</comment>
<evidence type="ECO:0000256" key="1">
    <source>
        <dbReference type="SAM" id="MobiDB-lite"/>
    </source>
</evidence>
<dbReference type="OrthoDB" id="2013972at2759"/>
<reference evidence="2 3" key="1">
    <citation type="journal article" date="2018" name="New Phytol.">
        <title>Phylogenomics of Endogonaceae and evolution of mycorrhizas within Mucoromycota.</title>
        <authorList>
            <person name="Chang Y."/>
            <person name="Desiro A."/>
            <person name="Na H."/>
            <person name="Sandor L."/>
            <person name="Lipzen A."/>
            <person name="Clum A."/>
            <person name="Barry K."/>
            <person name="Grigoriev I.V."/>
            <person name="Martin F.M."/>
            <person name="Stajich J.E."/>
            <person name="Smith M.E."/>
            <person name="Bonito G."/>
            <person name="Spatafora J.W."/>
        </authorList>
    </citation>
    <scope>NUCLEOTIDE SEQUENCE [LARGE SCALE GENOMIC DNA]</scope>
    <source>
        <strain evidence="2 3">GMNB39</strain>
    </source>
</reference>
<gene>
    <name evidence="2" type="ORF">BC936DRAFT_139076</name>
</gene>
<sequence>MPDTTTPATNADTCSSSSSESVPDGFRVVGTRRFMANGNTKYMLPSGDEAEIDRLDYQHYGLR</sequence>
<organism evidence="2 3">
    <name type="scientific">Jimgerdemannia flammicorona</name>
    <dbReference type="NCBI Taxonomy" id="994334"/>
    <lineage>
        <taxon>Eukaryota</taxon>
        <taxon>Fungi</taxon>
        <taxon>Fungi incertae sedis</taxon>
        <taxon>Mucoromycota</taxon>
        <taxon>Mucoromycotina</taxon>
        <taxon>Endogonomycetes</taxon>
        <taxon>Endogonales</taxon>
        <taxon>Endogonaceae</taxon>
        <taxon>Jimgerdemannia</taxon>
    </lineage>
</organism>
<feature type="region of interest" description="Disordered" evidence="1">
    <location>
        <begin position="1"/>
        <end position="25"/>
    </location>
</feature>
<dbReference type="Proteomes" id="UP000268093">
    <property type="component" value="Unassembled WGS sequence"/>
</dbReference>
<dbReference type="AlphaFoldDB" id="A0A433BAQ6"/>
<dbReference type="EMBL" id="RBNI01014247">
    <property type="protein sequence ID" value="RUP22672.1"/>
    <property type="molecule type" value="Genomic_DNA"/>
</dbReference>
<evidence type="ECO:0000313" key="2">
    <source>
        <dbReference type="EMBL" id="RUP22672.1"/>
    </source>
</evidence>